<name>A0AAU8N034_9GAMM</name>
<sequence length="402" mass="42863">MSSVDSAVSTAKDRLSQGLLDWDVSKGDLDAISAEVDKLSPQERNEFIGKLSDDDIKNWTQEIDGMMGSLSKGERSDLFNKLAEGMDATQTARFVRAFDGDNGGREALADAIASHGSSDAKTGFIDAVKGDIGDEYSATQGTWGNAETVAVGKVLASLGNDPAAFQEAVGSLSKEQLQDVMSVAMGRRHIVDFSGRTAGTNQYDPSALTGILNAAQGADLPTRTAVFEAAMPQLKTMQNDDVGLLGAGASIDGVAQAMGKVLSMEEASKAGLINVPEAPPGVSMDANIADTHKHEFPNPGDMLWFKEQVQGGGPWDFKTQGAQYENYGNFHFGVIAAAMDIPEQIGLRGAGYVQIESNTTQDGWGKPYDLGDSSYGDDPRDQAQIKAGYEYYNSGMWRVWSD</sequence>
<reference evidence="2" key="1">
    <citation type="submission" date="2024-06" db="EMBL/GenBank/DDBJ databases">
        <authorList>
            <person name="Li S."/>
        </authorList>
    </citation>
    <scope>NUCLEOTIDE SEQUENCE</scope>
    <source>
        <strain evidence="2">SR10</strain>
    </source>
</reference>
<dbReference type="EMBL" id="CP159925">
    <property type="protein sequence ID" value="XCO77219.1"/>
    <property type="molecule type" value="Genomic_DNA"/>
</dbReference>
<organism evidence="2">
    <name type="scientific">Lysobacter firmicutimachus</name>
    <dbReference type="NCBI Taxonomy" id="1792846"/>
    <lineage>
        <taxon>Bacteria</taxon>
        <taxon>Pseudomonadati</taxon>
        <taxon>Pseudomonadota</taxon>
        <taxon>Gammaproteobacteria</taxon>
        <taxon>Lysobacterales</taxon>
        <taxon>Lysobacteraceae</taxon>
        <taxon>Lysobacter</taxon>
    </lineage>
</organism>
<gene>
    <name evidence="2" type="ORF">ABU614_10695</name>
</gene>
<evidence type="ECO:0000259" key="1">
    <source>
        <dbReference type="Pfam" id="PF15607"/>
    </source>
</evidence>
<dbReference type="AlphaFoldDB" id="A0AAU8N034"/>
<protein>
    <submittedName>
        <fullName evidence="2">Polymorphic toxin type 44 domain-containing protein</fullName>
    </submittedName>
</protein>
<dbReference type="Pfam" id="PF15607">
    <property type="entry name" value="Ntox44"/>
    <property type="match status" value="1"/>
</dbReference>
<feature type="domain" description="Bacterial toxin 44" evidence="1">
    <location>
        <begin position="322"/>
        <end position="393"/>
    </location>
</feature>
<accession>A0AAU8N034</accession>
<dbReference type="RefSeq" id="WP_363800562.1">
    <property type="nucleotide sequence ID" value="NZ_CP159925.1"/>
</dbReference>
<dbReference type="InterPro" id="IPR028946">
    <property type="entry name" value="Ntox44"/>
</dbReference>
<proteinExistence type="predicted"/>
<evidence type="ECO:0000313" key="2">
    <source>
        <dbReference type="EMBL" id="XCO77219.1"/>
    </source>
</evidence>